<reference evidence="1" key="3">
    <citation type="submission" date="2025-09" db="UniProtKB">
        <authorList>
            <consortium name="Ensembl"/>
        </authorList>
    </citation>
    <scope>IDENTIFICATION</scope>
</reference>
<dbReference type="Proteomes" id="UP000472267">
    <property type="component" value="Chromosome 6"/>
</dbReference>
<reference evidence="1" key="2">
    <citation type="submission" date="2025-08" db="UniProtKB">
        <authorList>
            <consortium name="Ensembl"/>
        </authorList>
    </citation>
    <scope>IDENTIFICATION</scope>
</reference>
<name>A0A672IGW7_SALFA</name>
<organism evidence="1 2">
    <name type="scientific">Salarias fasciatus</name>
    <name type="common">Jewelled blenny</name>
    <name type="synonym">Blennius fasciatus</name>
    <dbReference type="NCBI Taxonomy" id="181472"/>
    <lineage>
        <taxon>Eukaryota</taxon>
        <taxon>Metazoa</taxon>
        <taxon>Chordata</taxon>
        <taxon>Craniata</taxon>
        <taxon>Vertebrata</taxon>
        <taxon>Euteleostomi</taxon>
        <taxon>Actinopterygii</taxon>
        <taxon>Neopterygii</taxon>
        <taxon>Teleostei</taxon>
        <taxon>Neoteleostei</taxon>
        <taxon>Acanthomorphata</taxon>
        <taxon>Ovalentaria</taxon>
        <taxon>Blenniimorphae</taxon>
        <taxon>Blenniiformes</taxon>
        <taxon>Blennioidei</taxon>
        <taxon>Blenniidae</taxon>
        <taxon>Salariinae</taxon>
        <taxon>Salarias</taxon>
    </lineage>
</organism>
<sequence length="78" mass="8917">MSSTRPQARKTLVSLEYVENSDFPKGLLPTAGEAQRSRDETKHIKTQVLKLLQQMLADKSRVQTIQSLLVFLEMENKD</sequence>
<dbReference type="Ensembl" id="ENSSFAT00005041890.1">
    <property type="protein sequence ID" value="ENSSFAP00005040399.1"/>
    <property type="gene ID" value="ENSSFAG00005020156.1"/>
</dbReference>
<protein>
    <submittedName>
        <fullName evidence="1">Uncharacterized protein</fullName>
    </submittedName>
</protein>
<accession>A0A672IGW7</accession>
<evidence type="ECO:0000313" key="2">
    <source>
        <dbReference type="Proteomes" id="UP000472267"/>
    </source>
</evidence>
<keyword evidence="2" id="KW-1185">Reference proteome</keyword>
<dbReference type="InParanoid" id="A0A672IGW7"/>
<dbReference type="AlphaFoldDB" id="A0A672IGW7"/>
<reference evidence="1" key="1">
    <citation type="submission" date="2019-06" db="EMBL/GenBank/DDBJ databases">
        <authorList>
            <consortium name="Wellcome Sanger Institute Data Sharing"/>
        </authorList>
    </citation>
    <scope>NUCLEOTIDE SEQUENCE [LARGE SCALE GENOMIC DNA]</scope>
</reference>
<evidence type="ECO:0000313" key="1">
    <source>
        <dbReference type="Ensembl" id="ENSSFAP00005040399.1"/>
    </source>
</evidence>
<proteinExistence type="predicted"/>